<proteinExistence type="inferred from homology"/>
<feature type="transmembrane region" description="Helical" evidence="6">
    <location>
        <begin position="136"/>
        <end position="156"/>
    </location>
</feature>
<keyword evidence="4 6" id="KW-1133">Transmembrane helix</keyword>
<accession>A0A150PMQ0</accession>
<comment type="subcellular location">
    <subcellularLocation>
        <location evidence="1 6">Membrane</location>
        <topology evidence="1 6">Multi-pass membrane protein</topology>
    </subcellularLocation>
</comment>
<feature type="transmembrane region" description="Helical" evidence="6">
    <location>
        <begin position="350"/>
        <end position="371"/>
    </location>
</feature>
<evidence type="ECO:0000256" key="3">
    <source>
        <dbReference type="ARBA" id="ARBA00022692"/>
    </source>
</evidence>
<dbReference type="GO" id="GO:0005315">
    <property type="term" value="F:phosphate transmembrane transporter activity"/>
    <property type="evidence" value="ECO:0007669"/>
    <property type="project" value="InterPro"/>
</dbReference>
<evidence type="ECO:0000256" key="1">
    <source>
        <dbReference type="ARBA" id="ARBA00004141"/>
    </source>
</evidence>
<evidence type="ECO:0000313" key="8">
    <source>
        <dbReference type="EMBL" id="KYF56965.1"/>
    </source>
</evidence>
<feature type="chain" id="PRO_5012272180" description="Phosphate transporter" evidence="7">
    <location>
        <begin position="16"/>
        <end position="374"/>
    </location>
</feature>
<keyword evidence="6" id="KW-0592">Phosphate transport</keyword>
<dbReference type="EMBL" id="JELY01001084">
    <property type="protein sequence ID" value="KYF56965.1"/>
    <property type="molecule type" value="Genomic_DNA"/>
</dbReference>
<evidence type="ECO:0000256" key="6">
    <source>
        <dbReference type="RuleBase" id="RU363058"/>
    </source>
</evidence>
<feature type="transmembrane region" description="Helical" evidence="6">
    <location>
        <begin position="41"/>
        <end position="62"/>
    </location>
</feature>
<keyword evidence="7" id="KW-0732">Signal</keyword>
<feature type="transmembrane region" description="Helical" evidence="6">
    <location>
        <begin position="262"/>
        <end position="283"/>
    </location>
</feature>
<dbReference type="AlphaFoldDB" id="A0A150PMQ0"/>
<keyword evidence="2 6" id="KW-0813">Transport</keyword>
<feature type="transmembrane region" description="Helical" evidence="6">
    <location>
        <begin position="108"/>
        <end position="129"/>
    </location>
</feature>
<dbReference type="Pfam" id="PF01384">
    <property type="entry name" value="PHO4"/>
    <property type="match status" value="1"/>
</dbReference>
<dbReference type="InterPro" id="IPR001204">
    <property type="entry name" value="Phos_transporter"/>
</dbReference>
<keyword evidence="5 6" id="KW-0472">Membrane</keyword>
<protein>
    <recommendedName>
        <fullName evidence="6">Phosphate transporter</fullName>
    </recommendedName>
</protein>
<feature type="transmembrane region" description="Helical" evidence="6">
    <location>
        <begin position="74"/>
        <end position="96"/>
    </location>
</feature>
<evidence type="ECO:0000313" key="9">
    <source>
        <dbReference type="Proteomes" id="UP000075420"/>
    </source>
</evidence>
<comment type="similarity">
    <text evidence="6">Belongs to the inorganic phosphate transporter (PiT) (TC 2.A.20) family.</text>
</comment>
<evidence type="ECO:0000256" key="4">
    <source>
        <dbReference type="ARBA" id="ARBA00022989"/>
    </source>
</evidence>
<evidence type="ECO:0000256" key="2">
    <source>
        <dbReference type="ARBA" id="ARBA00022448"/>
    </source>
</evidence>
<feature type="signal peptide" evidence="7">
    <location>
        <begin position="1"/>
        <end position="15"/>
    </location>
</feature>
<sequence length="374" mass="38021">MVFVLLLFICVLAFANGANDNCKGVATLVGFGTAKPRQALLWAAVTTACGAVVSYWISGALVDKFSRSLFEAGVVLDHGFFVAVLFGALGWVLIATKSGLPVSTTHSITGALIGAGLVALSSSGIRWAFLVDKFAMPLALSPILSLAVVFLLAWPVTAILQRYSSLCVCVVPSQPAQLGSTAGALNMSVAAPAGPALVTAYDGSCEAQPAIASATASMVANAVHWGSSGMVGFARGWNDAPKIAALGTVAAATVAPEHGRPLVFLLVTAAMAAGGLIAGASVLETLAKKVTPLPLVESLTASTVTSTLVSLASWNGLPVSTTHVSTGAIIGAGLKNNAREVRWGKVGEIVLSWLITLPVSALLASGAQFLLSRL</sequence>
<dbReference type="PANTHER" id="PTHR11101:SF80">
    <property type="entry name" value="PHOSPHATE TRANSPORTER"/>
    <property type="match status" value="1"/>
</dbReference>
<gene>
    <name evidence="8" type="ORF">BE08_14225</name>
</gene>
<evidence type="ECO:0000256" key="5">
    <source>
        <dbReference type="ARBA" id="ARBA00023136"/>
    </source>
</evidence>
<name>A0A150PMQ0_SORCE</name>
<dbReference type="Proteomes" id="UP000075420">
    <property type="component" value="Unassembled WGS sequence"/>
</dbReference>
<evidence type="ECO:0000256" key="7">
    <source>
        <dbReference type="SAM" id="SignalP"/>
    </source>
</evidence>
<dbReference type="GO" id="GO:0016020">
    <property type="term" value="C:membrane"/>
    <property type="evidence" value="ECO:0007669"/>
    <property type="project" value="UniProtKB-SubCell"/>
</dbReference>
<organism evidence="8 9">
    <name type="scientific">Sorangium cellulosum</name>
    <name type="common">Polyangium cellulosum</name>
    <dbReference type="NCBI Taxonomy" id="56"/>
    <lineage>
        <taxon>Bacteria</taxon>
        <taxon>Pseudomonadati</taxon>
        <taxon>Myxococcota</taxon>
        <taxon>Polyangia</taxon>
        <taxon>Polyangiales</taxon>
        <taxon>Polyangiaceae</taxon>
        <taxon>Sorangium</taxon>
    </lineage>
</organism>
<dbReference type="PANTHER" id="PTHR11101">
    <property type="entry name" value="PHOSPHATE TRANSPORTER"/>
    <property type="match status" value="1"/>
</dbReference>
<keyword evidence="3 6" id="KW-0812">Transmembrane</keyword>
<dbReference type="GO" id="GO:0035435">
    <property type="term" value="P:phosphate ion transmembrane transport"/>
    <property type="evidence" value="ECO:0007669"/>
    <property type="project" value="TreeGrafter"/>
</dbReference>
<comment type="caution">
    <text evidence="8">The sequence shown here is derived from an EMBL/GenBank/DDBJ whole genome shotgun (WGS) entry which is preliminary data.</text>
</comment>
<reference evidence="8 9" key="1">
    <citation type="submission" date="2014-02" db="EMBL/GenBank/DDBJ databases">
        <title>The small core and large imbalanced accessory genome model reveals a collaborative survival strategy of Sorangium cellulosum strains in nature.</title>
        <authorList>
            <person name="Han K."/>
            <person name="Peng R."/>
            <person name="Blom J."/>
            <person name="Li Y.-Z."/>
        </authorList>
    </citation>
    <scope>NUCLEOTIDE SEQUENCE [LARGE SCALE GENOMIC DNA]</scope>
    <source>
        <strain evidence="8 9">So0157-25</strain>
    </source>
</reference>